<reference evidence="1" key="2">
    <citation type="journal article" date="2015" name="Data Brief">
        <title>Shoot transcriptome of the giant reed, Arundo donax.</title>
        <authorList>
            <person name="Barrero R.A."/>
            <person name="Guerrero F.D."/>
            <person name="Moolhuijzen P."/>
            <person name="Goolsby J.A."/>
            <person name="Tidwell J."/>
            <person name="Bellgard S.E."/>
            <person name="Bellgard M.I."/>
        </authorList>
    </citation>
    <scope>NUCLEOTIDE SEQUENCE</scope>
    <source>
        <tissue evidence="1">Shoot tissue taken approximately 20 cm above the soil surface</tissue>
    </source>
</reference>
<sequence>MAVVSWHRNARSRLGTGASFAHRRHLPQIFDAALN</sequence>
<reference evidence="1" key="1">
    <citation type="submission" date="2014-09" db="EMBL/GenBank/DDBJ databases">
        <authorList>
            <person name="Magalhaes I.L.F."/>
            <person name="Oliveira U."/>
            <person name="Santos F.R."/>
            <person name="Vidigal T.H.D.A."/>
            <person name="Brescovit A.D."/>
            <person name="Santos A.J."/>
        </authorList>
    </citation>
    <scope>NUCLEOTIDE SEQUENCE</scope>
    <source>
        <tissue evidence="1">Shoot tissue taken approximately 20 cm above the soil surface</tissue>
    </source>
</reference>
<dbReference type="AlphaFoldDB" id="A0A0A9AYL3"/>
<proteinExistence type="predicted"/>
<evidence type="ECO:0000313" key="1">
    <source>
        <dbReference type="EMBL" id="JAD52132.1"/>
    </source>
</evidence>
<organism evidence="1">
    <name type="scientific">Arundo donax</name>
    <name type="common">Giant reed</name>
    <name type="synonym">Donax arundinaceus</name>
    <dbReference type="NCBI Taxonomy" id="35708"/>
    <lineage>
        <taxon>Eukaryota</taxon>
        <taxon>Viridiplantae</taxon>
        <taxon>Streptophyta</taxon>
        <taxon>Embryophyta</taxon>
        <taxon>Tracheophyta</taxon>
        <taxon>Spermatophyta</taxon>
        <taxon>Magnoliopsida</taxon>
        <taxon>Liliopsida</taxon>
        <taxon>Poales</taxon>
        <taxon>Poaceae</taxon>
        <taxon>PACMAD clade</taxon>
        <taxon>Arundinoideae</taxon>
        <taxon>Arundineae</taxon>
        <taxon>Arundo</taxon>
    </lineage>
</organism>
<dbReference type="EMBL" id="GBRH01245763">
    <property type="protein sequence ID" value="JAD52132.1"/>
    <property type="molecule type" value="Transcribed_RNA"/>
</dbReference>
<name>A0A0A9AYL3_ARUDO</name>
<protein>
    <submittedName>
        <fullName evidence="1">Uncharacterized protein</fullName>
    </submittedName>
</protein>
<accession>A0A0A9AYL3</accession>